<keyword evidence="1" id="KW-0732">Signal</keyword>
<organism evidence="2 3">
    <name type="scientific">Parabacteroides gordonii MS-1 = DSM 23371</name>
    <dbReference type="NCBI Taxonomy" id="1203610"/>
    <lineage>
        <taxon>Bacteria</taxon>
        <taxon>Pseudomonadati</taxon>
        <taxon>Bacteroidota</taxon>
        <taxon>Bacteroidia</taxon>
        <taxon>Bacteroidales</taxon>
        <taxon>Tannerellaceae</taxon>
        <taxon>Parabacteroides</taxon>
    </lineage>
</organism>
<dbReference type="EMBL" id="AQHW01000009">
    <property type="protein sequence ID" value="KKB58461.1"/>
    <property type="molecule type" value="Genomic_DNA"/>
</dbReference>
<feature type="signal peptide" evidence="1">
    <location>
        <begin position="1"/>
        <end position="22"/>
    </location>
</feature>
<evidence type="ECO:0000313" key="2">
    <source>
        <dbReference type="EMBL" id="KKB58461.1"/>
    </source>
</evidence>
<evidence type="ECO:0000256" key="1">
    <source>
        <dbReference type="SAM" id="SignalP"/>
    </source>
</evidence>
<feature type="chain" id="PRO_5002490545" description="Beta-lactamase-inhibitor-like PepSY-like domain-containing protein" evidence="1">
    <location>
        <begin position="23"/>
        <end position="112"/>
    </location>
</feature>
<reference evidence="2 3" key="1">
    <citation type="submission" date="2013-04" db="EMBL/GenBank/DDBJ databases">
        <title>The Genome Sequence of Parabacteroides gordonii DSM 23371.</title>
        <authorList>
            <consortium name="The Broad Institute Genomics Platform"/>
            <person name="Earl A."/>
            <person name="Ward D."/>
            <person name="Feldgarden M."/>
            <person name="Gevers D."/>
            <person name="Martens E."/>
            <person name="Sakamoto M."/>
            <person name="Benno Y."/>
            <person name="Suzuki N."/>
            <person name="Matsunaga N."/>
            <person name="Koshihara K."/>
            <person name="Seki M."/>
            <person name="Komiya H."/>
            <person name="Walker B."/>
            <person name="Young S."/>
            <person name="Zeng Q."/>
            <person name="Gargeya S."/>
            <person name="Fitzgerald M."/>
            <person name="Haas B."/>
            <person name="Abouelleil A."/>
            <person name="Allen A.W."/>
            <person name="Alvarado L."/>
            <person name="Arachchi H.M."/>
            <person name="Berlin A.M."/>
            <person name="Chapman S.B."/>
            <person name="Gainer-Dewar J."/>
            <person name="Goldberg J."/>
            <person name="Griggs A."/>
            <person name="Gujja S."/>
            <person name="Hansen M."/>
            <person name="Howarth C."/>
            <person name="Imamovic A."/>
            <person name="Ireland A."/>
            <person name="Larimer J."/>
            <person name="McCowan C."/>
            <person name="Murphy C."/>
            <person name="Pearson M."/>
            <person name="Poon T.W."/>
            <person name="Priest M."/>
            <person name="Roberts A."/>
            <person name="Saif S."/>
            <person name="Shea T."/>
            <person name="Sisk P."/>
            <person name="Sykes S."/>
            <person name="Wortman J."/>
            <person name="Nusbaum C."/>
            <person name="Birren B."/>
        </authorList>
    </citation>
    <scope>NUCLEOTIDE SEQUENCE [LARGE SCALE GENOMIC DNA]</scope>
    <source>
        <strain evidence="2 3">MS-1</strain>
    </source>
</reference>
<proteinExistence type="predicted"/>
<comment type="caution">
    <text evidence="2">The sequence shown here is derived from an EMBL/GenBank/DDBJ whole genome shotgun (WGS) entry which is preliminary data.</text>
</comment>
<evidence type="ECO:0000313" key="3">
    <source>
        <dbReference type="Proteomes" id="UP000033035"/>
    </source>
</evidence>
<dbReference type="AlphaFoldDB" id="A0A0F5JKX0"/>
<dbReference type="RefSeq" id="WP_028727137.1">
    <property type="nucleotide sequence ID" value="NZ_AUAE01000012.1"/>
</dbReference>
<accession>A0A0F5JKX0</accession>
<protein>
    <recommendedName>
        <fullName evidence="4">Beta-lactamase-inhibitor-like PepSY-like domain-containing protein</fullName>
    </recommendedName>
</protein>
<evidence type="ECO:0008006" key="4">
    <source>
        <dbReference type="Google" id="ProtNLM"/>
    </source>
</evidence>
<dbReference type="PATRIC" id="fig|1203610.3.peg.1367"/>
<dbReference type="HOGENOM" id="CLU_2143435_0_0_10"/>
<sequence>MKKIVLMAMIATSAAFMSQIQARNTPDNVVMQTEKVDKFYEIDITEIPQILLEGVNKVYQDCLIKSVYVSNNSTYVKYKVVLLTREQKELKVYFDDKGNVVKEHGYFEGAAI</sequence>
<name>A0A0F5JKX0_9BACT</name>
<dbReference type="Proteomes" id="UP000033035">
    <property type="component" value="Unassembled WGS sequence"/>
</dbReference>
<dbReference type="SUPFAM" id="SSF160574">
    <property type="entry name" value="BT0923-like"/>
    <property type="match status" value="1"/>
</dbReference>
<keyword evidence="3" id="KW-1185">Reference proteome</keyword>
<gene>
    <name evidence="2" type="ORF">HMPREF1536_01338</name>
</gene>